<dbReference type="PANTHER" id="PTHR11475:SF133">
    <property type="entry name" value="PEROXIDASE"/>
    <property type="match status" value="1"/>
</dbReference>
<keyword evidence="1 2" id="KW-0560">Oxidoreductase</keyword>
<name>A0A0B1RZG6_OESDE</name>
<evidence type="ECO:0000256" key="1">
    <source>
        <dbReference type="ARBA" id="ARBA00022559"/>
    </source>
</evidence>
<accession>A0A0B1RZG6</accession>
<feature type="non-terminal residue" evidence="2">
    <location>
        <position position="215"/>
    </location>
</feature>
<dbReference type="InterPro" id="IPR037120">
    <property type="entry name" value="Haem_peroxidase_sf_animal"/>
</dbReference>
<reference evidence="2 3" key="1">
    <citation type="submission" date="2014-03" db="EMBL/GenBank/DDBJ databases">
        <title>Draft genome of the hookworm Oesophagostomum dentatum.</title>
        <authorList>
            <person name="Mitreva M."/>
        </authorList>
    </citation>
    <scope>NUCLEOTIDE SEQUENCE [LARGE SCALE GENOMIC DNA]</scope>
    <source>
        <strain evidence="2 3">OD-Hann</strain>
    </source>
</reference>
<dbReference type="SUPFAM" id="SSF48113">
    <property type="entry name" value="Heme-dependent peroxidases"/>
    <property type="match status" value="1"/>
</dbReference>
<dbReference type="PANTHER" id="PTHR11475">
    <property type="entry name" value="OXIDASE/PEROXIDASE"/>
    <property type="match status" value="1"/>
</dbReference>
<dbReference type="OrthoDB" id="823504at2759"/>
<sequence length="215" mass="24301">MWELSEALSEDERLPPLEIDVLQRVLPEIDVSTFVNNFTAFLSEDGQSTLDQCLPKMLPCDHTTKYRTHSGWCNNLKYPGYANAFSPLRHLLPPVYDDGFDAPRSRAKSGRPLPNARRISNAVCEDRDISHVKFTHMVMQFGQLLDHELTHSPTARGPNDEILNCTRCDSPEKISVHCMPIRIEPGDPFFPTHYPNGEPRCLGFARSLLGQLNLG</sequence>
<dbReference type="GO" id="GO:0004601">
    <property type="term" value="F:peroxidase activity"/>
    <property type="evidence" value="ECO:0007669"/>
    <property type="project" value="UniProtKB-KW"/>
</dbReference>
<dbReference type="Gene3D" id="1.10.640.10">
    <property type="entry name" value="Haem peroxidase domain superfamily, animal type"/>
    <property type="match status" value="1"/>
</dbReference>
<proteinExistence type="predicted"/>
<keyword evidence="1 2" id="KW-0575">Peroxidase</keyword>
<dbReference type="InterPro" id="IPR010255">
    <property type="entry name" value="Haem_peroxidase_sf"/>
</dbReference>
<evidence type="ECO:0000313" key="3">
    <source>
        <dbReference type="Proteomes" id="UP000053660"/>
    </source>
</evidence>
<gene>
    <name evidence="2" type="ORF">OESDEN_22316</name>
</gene>
<dbReference type="Pfam" id="PF03098">
    <property type="entry name" value="An_peroxidase"/>
    <property type="match status" value="1"/>
</dbReference>
<dbReference type="Proteomes" id="UP000053660">
    <property type="component" value="Unassembled WGS sequence"/>
</dbReference>
<organism evidence="2 3">
    <name type="scientific">Oesophagostomum dentatum</name>
    <name type="common">Nodular worm</name>
    <dbReference type="NCBI Taxonomy" id="61180"/>
    <lineage>
        <taxon>Eukaryota</taxon>
        <taxon>Metazoa</taxon>
        <taxon>Ecdysozoa</taxon>
        <taxon>Nematoda</taxon>
        <taxon>Chromadorea</taxon>
        <taxon>Rhabditida</taxon>
        <taxon>Rhabditina</taxon>
        <taxon>Rhabditomorpha</taxon>
        <taxon>Strongyloidea</taxon>
        <taxon>Strongylidae</taxon>
        <taxon>Oesophagostomum</taxon>
    </lineage>
</organism>
<dbReference type="InterPro" id="IPR019791">
    <property type="entry name" value="Haem_peroxidase_animal"/>
</dbReference>
<dbReference type="GO" id="GO:0020037">
    <property type="term" value="F:heme binding"/>
    <property type="evidence" value="ECO:0007669"/>
    <property type="project" value="InterPro"/>
</dbReference>
<dbReference type="AlphaFoldDB" id="A0A0B1RZG6"/>
<dbReference type="PROSITE" id="PS50292">
    <property type="entry name" value="PEROXIDASE_3"/>
    <property type="match status" value="1"/>
</dbReference>
<dbReference type="GO" id="GO:0006979">
    <property type="term" value="P:response to oxidative stress"/>
    <property type="evidence" value="ECO:0007669"/>
    <property type="project" value="InterPro"/>
</dbReference>
<evidence type="ECO:0000313" key="2">
    <source>
        <dbReference type="EMBL" id="KHJ78064.1"/>
    </source>
</evidence>
<keyword evidence="3" id="KW-1185">Reference proteome</keyword>
<protein>
    <submittedName>
        <fullName evidence="2">Animal hem peroxidase</fullName>
    </submittedName>
</protein>
<dbReference type="EMBL" id="KN610144">
    <property type="protein sequence ID" value="KHJ78064.1"/>
    <property type="molecule type" value="Genomic_DNA"/>
</dbReference>